<keyword evidence="2" id="KW-1133">Transmembrane helix</keyword>
<feature type="transmembrane region" description="Helical" evidence="2">
    <location>
        <begin position="68"/>
        <end position="89"/>
    </location>
</feature>
<comment type="caution">
    <text evidence="3">The sequence shown here is derived from an EMBL/GenBank/DDBJ whole genome shotgun (WGS) entry which is preliminary data.</text>
</comment>
<feature type="transmembrane region" description="Helical" evidence="2">
    <location>
        <begin position="110"/>
        <end position="131"/>
    </location>
</feature>
<feature type="transmembrane region" description="Helical" evidence="2">
    <location>
        <begin position="235"/>
        <end position="252"/>
    </location>
</feature>
<evidence type="ECO:0000256" key="2">
    <source>
        <dbReference type="SAM" id="Phobius"/>
    </source>
</evidence>
<evidence type="ECO:0000313" key="3">
    <source>
        <dbReference type="EMBL" id="KAL3761417.1"/>
    </source>
</evidence>
<name>A0ABD3MCV3_9STRA</name>
<sequence length="326" mass="35836">MSSSRSQGGAETTVVTAFYSLILLTSTLRTLWFLIPSTVWSPYYTPHATMAFDSTHTNPQWKMTFIEILLQGAGSLSLFSIFILILVYWADILKKYFYPGARRTKPMTTFFALVSILALIQLINAICFLLQEYSSEGMILVNSITLSIVSMVCVCEITIFSHRFRTVLKTLGDINQVSTESQVKRIVWITVTGNAFFFTRAFLETIFALLVGVYWHKNGNVAMVFSHKVWDGYILMKHWSELAILGLMLYILQSRFANGGDDSSQPHQVGGVGVGGGGMEPMPNAVGGGGGRNGNNLGYQAVPDADPGVDDDDDGAVDALRPTLSV</sequence>
<dbReference type="AlphaFoldDB" id="A0ABD3MCV3"/>
<feature type="compositionally biased region" description="Acidic residues" evidence="1">
    <location>
        <begin position="307"/>
        <end position="316"/>
    </location>
</feature>
<feature type="region of interest" description="Disordered" evidence="1">
    <location>
        <begin position="260"/>
        <end position="326"/>
    </location>
</feature>
<keyword evidence="2" id="KW-0812">Transmembrane</keyword>
<feature type="transmembrane region" description="Helical" evidence="2">
    <location>
        <begin position="12"/>
        <end position="35"/>
    </location>
</feature>
<feature type="compositionally biased region" description="Gly residues" evidence="1">
    <location>
        <begin position="270"/>
        <end position="279"/>
    </location>
</feature>
<reference evidence="3 4" key="1">
    <citation type="submission" date="2024-10" db="EMBL/GenBank/DDBJ databases">
        <title>Updated reference genomes for cyclostephanoid diatoms.</title>
        <authorList>
            <person name="Roberts W.R."/>
            <person name="Alverson A.J."/>
        </authorList>
    </citation>
    <scope>NUCLEOTIDE SEQUENCE [LARGE SCALE GENOMIC DNA]</scope>
    <source>
        <strain evidence="3 4">AJA232-27</strain>
    </source>
</reference>
<proteinExistence type="predicted"/>
<evidence type="ECO:0000313" key="4">
    <source>
        <dbReference type="Proteomes" id="UP001530293"/>
    </source>
</evidence>
<keyword evidence="4" id="KW-1185">Reference proteome</keyword>
<organism evidence="3 4">
    <name type="scientific">Discostella pseudostelligera</name>
    <dbReference type="NCBI Taxonomy" id="259834"/>
    <lineage>
        <taxon>Eukaryota</taxon>
        <taxon>Sar</taxon>
        <taxon>Stramenopiles</taxon>
        <taxon>Ochrophyta</taxon>
        <taxon>Bacillariophyta</taxon>
        <taxon>Coscinodiscophyceae</taxon>
        <taxon>Thalassiosirophycidae</taxon>
        <taxon>Stephanodiscales</taxon>
        <taxon>Stephanodiscaceae</taxon>
        <taxon>Discostella</taxon>
    </lineage>
</organism>
<feature type="transmembrane region" description="Helical" evidence="2">
    <location>
        <begin position="137"/>
        <end position="160"/>
    </location>
</feature>
<keyword evidence="2" id="KW-0472">Membrane</keyword>
<dbReference type="EMBL" id="JALLBG020000150">
    <property type="protein sequence ID" value="KAL3761417.1"/>
    <property type="molecule type" value="Genomic_DNA"/>
</dbReference>
<feature type="transmembrane region" description="Helical" evidence="2">
    <location>
        <begin position="186"/>
        <end position="215"/>
    </location>
</feature>
<evidence type="ECO:0000256" key="1">
    <source>
        <dbReference type="SAM" id="MobiDB-lite"/>
    </source>
</evidence>
<protein>
    <submittedName>
        <fullName evidence="3">Uncharacterized protein</fullName>
    </submittedName>
</protein>
<feature type="compositionally biased region" description="Low complexity" evidence="1">
    <location>
        <begin position="294"/>
        <end position="306"/>
    </location>
</feature>
<gene>
    <name evidence="3" type="ORF">ACHAWU_007376</name>
</gene>
<accession>A0ABD3MCV3</accession>
<dbReference type="Proteomes" id="UP001530293">
    <property type="component" value="Unassembled WGS sequence"/>
</dbReference>